<organism evidence="4 5">
    <name type="scientific">Butyricicoccus intestinisimiae</name>
    <dbReference type="NCBI Taxonomy" id="2841509"/>
    <lineage>
        <taxon>Bacteria</taxon>
        <taxon>Bacillati</taxon>
        <taxon>Bacillota</taxon>
        <taxon>Clostridia</taxon>
        <taxon>Eubacteriales</taxon>
        <taxon>Butyricicoccaceae</taxon>
        <taxon>Butyricicoccus</taxon>
    </lineage>
</organism>
<keyword evidence="5" id="KW-1185">Reference proteome</keyword>
<feature type="signal peptide" evidence="3">
    <location>
        <begin position="1"/>
        <end position="27"/>
    </location>
</feature>
<evidence type="ECO:0000256" key="3">
    <source>
        <dbReference type="SAM" id="SignalP"/>
    </source>
</evidence>
<keyword evidence="1" id="KW-0175">Coiled coil</keyword>
<dbReference type="Proteomes" id="UP000783588">
    <property type="component" value="Unassembled WGS sequence"/>
</dbReference>
<evidence type="ECO:0000256" key="2">
    <source>
        <dbReference type="SAM" id="MobiDB-lite"/>
    </source>
</evidence>
<feature type="chain" id="PRO_5045206432" description="Entericidin EcnA/B family protein" evidence="3">
    <location>
        <begin position="28"/>
        <end position="167"/>
    </location>
</feature>
<feature type="coiled-coil region" evidence="1">
    <location>
        <begin position="73"/>
        <end position="165"/>
    </location>
</feature>
<dbReference type="RefSeq" id="WP_216470186.1">
    <property type="nucleotide sequence ID" value="NZ_JAHLQI010000003.1"/>
</dbReference>
<keyword evidence="3" id="KW-0732">Signal</keyword>
<comment type="caution">
    <text evidence="4">The sequence shown here is derived from an EMBL/GenBank/DDBJ whole genome shotgun (WGS) entry which is preliminary data.</text>
</comment>
<evidence type="ECO:0000256" key="1">
    <source>
        <dbReference type="SAM" id="Coils"/>
    </source>
</evidence>
<accession>A0ABS6ESS6</accession>
<proteinExistence type="predicted"/>
<feature type="region of interest" description="Disordered" evidence="2">
    <location>
        <begin position="37"/>
        <end position="72"/>
    </location>
</feature>
<evidence type="ECO:0000313" key="5">
    <source>
        <dbReference type="Proteomes" id="UP000783588"/>
    </source>
</evidence>
<name>A0ABS6ESS6_9FIRM</name>
<reference evidence="4 5" key="1">
    <citation type="submission" date="2021-06" db="EMBL/GenBank/DDBJ databases">
        <authorList>
            <person name="Sun Q."/>
            <person name="Li D."/>
        </authorList>
    </citation>
    <scope>NUCLEOTIDE SEQUENCE [LARGE SCALE GENOMIC DNA]</scope>
    <source>
        <strain evidence="4 5">MSJd-7</strain>
    </source>
</reference>
<dbReference type="EMBL" id="JAHLQI010000003">
    <property type="protein sequence ID" value="MBU5490535.1"/>
    <property type="molecule type" value="Genomic_DNA"/>
</dbReference>
<sequence>MKKYPYMICSAAVLCALMLAGCGSSHEKELEQQVAQLQKQVQDLQTDAADNPESTGSGESAPASAQEESIDTLDALTEKVQKAVQNADAATASGSLNERISVFFEHKTALDALDRELDALEDDFEAQYRSGSLRYEDFRTRDRKIEDLEESLDDAEDRLENRFALDD</sequence>
<dbReference type="PROSITE" id="PS51257">
    <property type="entry name" value="PROKAR_LIPOPROTEIN"/>
    <property type="match status" value="1"/>
</dbReference>
<gene>
    <name evidence="4" type="ORF">KQI75_07860</name>
</gene>
<evidence type="ECO:0000313" key="4">
    <source>
        <dbReference type="EMBL" id="MBU5490535.1"/>
    </source>
</evidence>
<protein>
    <recommendedName>
        <fullName evidence="6">Entericidin EcnA/B family protein</fullName>
    </recommendedName>
</protein>
<evidence type="ECO:0008006" key="6">
    <source>
        <dbReference type="Google" id="ProtNLM"/>
    </source>
</evidence>